<dbReference type="RefSeq" id="WP_163789467.1">
    <property type="nucleotide sequence ID" value="NZ_AP022587.1"/>
</dbReference>
<keyword evidence="2" id="KW-1133">Transmembrane helix</keyword>
<proteinExistence type="predicted"/>
<protein>
    <recommendedName>
        <fullName evidence="3">ESX-1 secretion-associated protein EspA/EspE-like domain-containing protein</fullName>
    </recommendedName>
</protein>
<accession>A0A7I7Q504</accession>
<dbReference type="KEGG" id="msto:MSTO_16200"/>
<organism evidence="4 5">
    <name type="scientific">Mycobacterium stomatepiae</name>
    <dbReference type="NCBI Taxonomy" id="470076"/>
    <lineage>
        <taxon>Bacteria</taxon>
        <taxon>Bacillati</taxon>
        <taxon>Actinomycetota</taxon>
        <taxon>Actinomycetes</taxon>
        <taxon>Mycobacteriales</taxon>
        <taxon>Mycobacteriaceae</taxon>
        <taxon>Mycobacterium</taxon>
        <taxon>Mycobacterium simiae complex</taxon>
    </lineage>
</organism>
<sequence>MSVFTSAARCLASLANLGQQGAGLGLDFGGWSGSEPGAEGWATSATNTAAALGSFGGFIAGRAMDRHVQSLSTLEKFALGQKMGGEKGIDDFAKGVSIISWTMTTVQLLQLTTGFGTPYDGASLKTGSQQFTTLAAHLKSALPDTDWVGDASEAYAGQDKSLQNIAQTMADLDNQLAALVKNQADWVTHMQLAFGILNALLATALIIEMVMTFAVPAPAGPIAAKVFAISVASLGISAAVAFLGTLLGYSIENGKKADALASSYAALAAGTVQNDSVAQSKVAASGGSTVSSFETISAGLSTFSAVAGAPTVASPPADERPKQSAAGPGGAAPAAPAAPAAAPAAPAAPAAAPAAPDYASSSTPTGTMPTLVQAAAMSGQATNLSSRVSRPENLVSQAKTQLQDIVTAQEHEPVLPELLNEAPAGYGAAGAGAGTAGVAPIAVTPVRDEPAQSPTTA</sequence>
<feature type="transmembrane region" description="Helical" evidence="2">
    <location>
        <begin position="227"/>
        <end position="249"/>
    </location>
</feature>
<evidence type="ECO:0000256" key="1">
    <source>
        <dbReference type="SAM" id="MobiDB-lite"/>
    </source>
</evidence>
<feature type="region of interest" description="Disordered" evidence="1">
    <location>
        <begin position="310"/>
        <end position="338"/>
    </location>
</feature>
<name>A0A7I7Q504_9MYCO</name>
<evidence type="ECO:0000313" key="5">
    <source>
        <dbReference type="Proteomes" id="UP000467130"/>
    </source>
</evidence>
<feature type="transmembrane region" description="Helical" evidence="2">
    <location>
        <begin position="192"/>
        <end position="215"/>
    </location>
</feature>
<evidence type="ECO:0000256" key="2">
    <source>
        <dbReference type="SAM" id="Phobius"/>
    </source>
</evidence>
<gene>
    <name evidence="4" type="ORF">MSTO_16200</name>
</gene>
<dbReference type="AlphaFoldDB" id="A0A7I7Q504"/>
<keyword evidence="2" id="KW-0472">Membrane</keyword>
<dbReference type="Proteomes" id="UP000467130">
    <property type="component" value="Chromosome"/>
</dbReference>
<dbReference type="Pfam" id="PF18879">
    <property type="entry name" value="EspA_EspE"/>
    <property type="match status" value="1"/>
</dbReference>
<reference evidence="4 5" key="1">
    <citation type="journal article" date="2019" name="Emerg. Microbes Infect.">
        <title>Comprehensive subspecies identification of 175 nontuberculous mycobacteria species based on 7547 genomic profiles.</title>
        <authorList>
            <person name="Matsumoto Y."/>
            <person name="Kinjo T."/>
            <person name="Motooka D."/>
            <person name="Nabeya D."/>
            <person name="Jung N."/>
            <person name="Uechi K."/>
            <person name="Horii T."/>
            <person name="Iida T."/>
            <person name="Fujita J."/>
            <person name="Nakamura S."/>
        </authorList>
    </citation>
    <scope>NUCLEOTIDE SEQUENCE [LARGE SCALE GENOMIC DNA]</scope>
    <source>
        <strain evidence="4 5">JCM 17783</strain>
    </source>
</reference>
<keyword evidence="2" id="KW-0812">Transmembrane</keyword>
<keyword evidence="5" id="KW-1185">Reference proteome</keyword>
<evidence type="ECO:0000259" key="3">
    <source>
        <dbReference type="Pfam" id="PF18879"/>
    </source>
</evidence>
<dbReference type="InterPro" id="IPR043796">
    <property type="entry name" value="ESX-1_EspA/EspE-like"/>
</dbReference>
<dbReference type="EMBL" id="AP022587">
    <property type="protein sequence ID" value="BBY21415.1"/>
    <property type="molecule type" value="Genomic_DNA"/>
</dbReference>
<feature type="domain" description="ESX-1 secretion-associated protein EspA/EspE-like" evidence="3">
    <location>
        <begin position="113"/>
        <end position="189"/>
    </location>
</feature>
<evidence type="ECO:0000313" key="4">
    <source>
        <dbReference type="EMBL" id="BBY21415.1"/>
    </source>
</evidence>